<dbReference type="Proteomes" id="UP000242450">
    <property type="component" value="Chromosome 22"/>
</dbReference>
<keyword evidence="3" id="KW-1185">Reference proteome</keyword>
<evidence type="ECO:0000313" key="3">
    <source>
        <dbReference type="Proteomes" id="UP000242450"/>
    </source>
</evidence>
<gene>
    <name evidence="2" type="ORF">Celaphus_00013669</name>
</gene>
<evidence type="ECO:0000256" key="1">
    <source>
        <dbReference type="SAM" id="MobiDB-lite"/>
    </source>
</evidence>
<dbReference type="AlphaFoldDB" id="A0A212CD15"/>
<feature type="compositionally biased region" description="Low complexity" evidence="1">
    <location>
        <begin position="59"/>
        <end position="74"/>
    </location>
</feature>
<feature type="region of interest" description="Disordered" evidence="1">
    <location>
        <begin position="204"/>
        <end position="253"/>
    </location>
</feature>
<proteinExistence type="predicted"/>
<dbReference type="EMBL" id="MKHE01000022">
    <property type="protein sequence ID" value="OWK03893.1"/>
    <property type="molecule type" value="Genomic_DNA"/>
</dbReference>
<reference evidence="2 3" key="1">
    <citation type="journal article" date="2018" name="Mol. Genet. Genomics">
        <title>The red deer Cervus elaphus genome CerEla1.0: sequencing, annotating, genes, and chromosomes.</title>
        <authorList>
            <person name="Bana N.A."/>
            <person name="Nyiri A."/>
            <person name="Nagy J."/>
            <person name="Frank K."/>
            <person name="Nagy T."/>
            <person name="Steger V."/>
            <person name="Schiller M."/>
            <person name="Lakatos P."/>
            <person name="Sugar L."/>
            <person name="Horn P."/>
            <person name="Barta E."/>
            <person name="Orosz L."/>
        </authorList>
    </citation>
    <scope>NUCLEOTIDE SEQUENCE [LARGE SCALE GENOMIC DNA]</scope>
    <source>
        <strain evidence="2">Hungarian</strain>
    </source>
</reference>
<evidence type="ECO:0000313" key="2">
    <source>
        <dbReference type="EMBL" id="OWK03893.1"/>
    </source>
</evidence>
<feature type="region of interest" description="Disordered" evidence="1">
    <location>
        <begin position="417"/>
        <end position="444"/>
    </location>
</feature>
<comment type="caution">
    <text evidence="2">The sequence shown here is derived from an EMBL/GenBank/DDBJ whole genome shotgun (WGS) entry which is preliminary data.</text>
</comment>
<name>A0A212CD15_CEREH</name>
<accession>A0A212CD15</accession>
<protein>
    <submittedName>
        <fullName evidence="2">Uncharacterized protein</fullName>
    </submittedName>
</protein>
<organism evidence="2 3">
    <name type="scientific">Cervus elaphus hippelaphus</name>
    <name type="common">European red deer</name>
    <dbReference type="NCBI Taxonomy" id="46360"/>
    <lineage>
        <taxon>Eukaryota</taxon>
        <taxon>Metazoa</taxon>
        <taxon>Chordata</taxon>
        <taxon>Craniata</taxon>
        <taxon>Vertebrata</taxon>
        <taxon>Euteleostomi</taxon>
        <taxon>Mammalia</taxon>
        <taxon>Eutheria</taxon>
        <taxon>Laurasiatheria</taxon>
        <taxon>Artiodactyla</taxon>
        <taxon>Ruminantia</taxon>
        <taxon>Pecora</taxon>
        <taxon>Cervidae</taxon>
        <taxon>Cervinae</taxon>
        <taxon>Cervus</taxon>
    </lineage>
</organism>
<sequence length="575" mass="57866">MWGTGVSPGCGPKFPHTPHRPSVLTWHRWPHLAVGAWSACVPSKAPLVAASSREDEQEAAAASGAVGVGPSQASPLSVSTEGGQQGAPSRPGGPVTPQRPTLDRGDAPSSKGKPQVVTEVARGQPTPGLSGGDGQALGVPGQGGCGSGAAAVLGSALHPLHVQGGPTACGTHCGQRLRAGHGMRDGTWAAGLWAGGAAELSRCEGRQVGREDRAAPGSPQPPWSLSLASGAQPVHGGPALAQHTLAPGTQGTQIPAGVVLGPWSRAQPGGSSHPCQEGLVLAEPPGETRGSASSLPDPRLPQNLLGDVLKARPLVWGVHFGPLWVTSQACLQAPPTPHCLPGVLVRQQVMRRSGSGCSQWMLWALLGPRLPSCARSPQGWVGAFWADVACSCPGNGPRSRGPQRSVGCWGPLRGIQEQMGPVWDGQPPVSAPGRRRPPGGPHGMGGGVSGVFGTWGGRAGARVTRAHLPRRTDCAPSSPPGLVPLDPAEAPAASAVATLPEATVTAPVALGVMGPEPWAVSPVLAVAAPPGPMVAVTTAAPASPAVSMAAALGTVTRHRQADRPSPSGATLNGPM</sequence>
<feature type="compositionally biased region" description="Basic and acidic residues" evidence="1">
    <location>
        <begin position="204"/>
        <end position="214"/>
    </location>
</feature>
<feature type="region of interest" description="Disordered" evidence="1">
    <location>
        <begin position="556"/>
        <end position="575"/>
    </location>
</feature>
<feature type="region of interest" description="Disordered" evidence="1">
    <location>
        <begin position="51"/>
        <end position="117"/>
    </location>
</feature>